<proteinExistence type="predicted"/>
<sequence>MISKHNKDFFNIIDNFCSNYHVKVEEKKNNSFYIINIVTPNKKICQISFVLSQKYTINPDIWIGENIIFEGSSCSKEANNIDNIEEILLSVSKGMVTEKVWYRNKKIVKSCGFITISTNIIKTSYSSLFSFINNDFIKLTYKPWQKIKSGK</sequence>
<dbReference type="EMBL" id="CP024634">
    <property type="protein sequence ID" value="AYQ56539.1"/>
    <property type="molecule type" value="Genomic_DNA"/>
</dbReference>
<gene>
    <name evidence="1" type="ORF">MS2017_0811</name>
</gene>
<organism evidence="1 2">
    <name type="scientific">Bathymodiolus thermophilus thioautotrophic gill symbiont</name>
    <dbReference type="NCBI Taxonomy" id="2360"/>
    <lineage>
        <taxon>Bacteria</taxon>
        <taxon>Pseudomonadati</taxon>
        <taxon>Pseudomonadota</taxon>
        <taxon>Gammaproteobacteria</taxon>
        <taxon>sulfur-oxidizing symbionts</taxon>
    </lineage>
</organism>
<dbReference type="AlphaFoldDB" id="A0A3G3ILD1"/>
<evidence type="ECO:0000313" key="1">
    <source>
        <dbReference type="EMBL" id="AYQ56539.1"/>
    </source>
</evidence>
<evidence type="ECO:0000313" key="2">
    <source>
        <dbReference type="Proteomes" id="UP000278334"/>
    </source>
</evidence>
<accession>A0A3G3ILD1</accession>
<name>A0A3G3ILD1_9GAMM</name>
<reference evidence="1 2" key="1">
    <citation type="submission" date="2017-11" db="EMBL/GenBank/DDBJ databases">
        <title>Genome sequence of the bacterial symbiont EPR9N from a vent mussel Bathymodiolus thermophilus.</title>
        <authorList>
            <person name="Won Y.-J."/>
        </authorList>
    </citation>
    <scope>NUCLEOTIDE SEQUENCE [LARGE SCALE GENOMIC DNA]</scope>
    <source>
        <strain evidence="1 2">EPR9N</strain>
    </source>
</reference>
<dbReference type="Proteomes" id="UP000278334">
    <property type="component" value="Chromosome"/>
</dbReference>
<protein>
    <submittedName>
        <fullName evidence="1">Uncharacterized protein</fullName>
    </submittedName>
</protein>
<dbReference type="RefSeq" id="WP_122951343.1">
    <property type="nucleotide sequence ID" value="NZ_CP024634.1"/>
</dbReference>
<dbReference type="KEGG" id="bthg:MS2017_0811"/>